<feature type="DNA-binding region" description="H-T-H motif" evidence="4">
    <location>
        <begin position="45"/>
        <end position="64"/>
    </location>
</feature>
<dbReference type="InterPro" id="IPR050109">
    <property type="entry name" value="HTH-type_TetR-like_transc_reg"/>
</dbReference>
<reference evidence="8 9" key="3">
    <citation type="submission" date="2020-08" db="EMBL/GenBank/DDBJ databases">
        <title>Genomic Encyclopedia of Type Strains, Phase IV (KMG-IV): sequencing the most valuable type-strain genomes for metagenomic binning, comparative biology and taxonomic classification.</title>
        <authorList>
            <person name="Goeker M."/>
        </authorList>
    </citation>
    <scope>NUCLEOTIDE SEQUENCE [LARGE SCALE GENOMIC DNA]</scope>
    <source>
        <strain evidence="8 9">DSM 27521</strain>
    </source>
</reference>
<dbReference type="PROSITE" id="PS01081">
    <property type="entry name" value="HTH_TETR_1"/>
    <property type="match status" value="1"/>
</dbReference>
<dbReference type="PRINTS" id="PR00455">
    <property type="entry name" value="HTHTETR"/>
</dbReference>
<sequence length="210" mass="21992">MSTHSETPDRKPRAAPRAPADPQRRGVILDAARVCFSQQGYHRTTMRAVARQAGLAEGTLYNHFRNKDDLLLGLFGALGEQTRASMVPEDMAALDLRPFLEAFLAAPLAALAQDGHALFRIVVSEALVRPALGRALAAAFAETGALGAQLLAARPELRGVDTAPMIHTGLSLVLGLTLQHALEHGTPPDTGAVASAVTDLLLATLPGGAA</sequence>
<dbReference type="PANTHER" id="PTHR30055:SF234">
    <property type="entry name" value="HTH-TYPE TRANSCRIPTIONAL REGULATOR BETI"/>
    <property type="match status" value="1"/>
</dbReference>
<dbReference type="InterPro" id="IPR009057">
    <property type="entry name" value="Homeodomain-like_sf"/>
</dbReference>
<evidence type="ECO:0000259" key="6">
    <source>
        <dbReference type="PROSITE" id="PS50977"/>
    </source>
</evidence>
<dbReference type="SUPFAM" id="SSF46689">
    <property type="entry name" value="Homeodomain-like"/>
    <property type="match status" value="1"/>
</dbReference>
<feature type="domain" description="HTH tetR-type" evidence="6">
    <location>
        <begin position="22"/>
        <end position="82"/>
    </location>
</feature>
<accession>A0A7W8KDM5</accession>
<dbReference type="EMBL" id="BNAJ01000001">
    <property type="protein sequence ID" value="GHF31472.1"/>
    <property type="molecule type" value="Genomic_DNA"/>
</dbReference>
<evidence type="ECO:0000313" key="9">
    <source>
        <dbReference type="Proteomes" id="UP000539473"/>
    </source>
</evidence>
<comment type="caution">
    <text evidence="8">The sequence shown here is derived from an EMBL/GenBank/DDBJ whole genome shotgun (WGS) entry which is preliminary data.</text>
</comment>
<evidence type="ECO:0000313" key="8">
    <source>
        <dbReference type="EMBL" id="MBB5375121.1"/>
    </source>
</evidence>
<evidence type="ECO:0000256" key="4">
    <source>
        <dbReference type="PROSITE-ProRule" id="PRU00335"/>
    </source>
</evidence>
<keyword evidence="3" id="KW-0804">Transcription</keyword>
<evidence type="ECO:0000256" key="1">
    <source>
        <dbReference type="ARBA" id="ARBA00023015"/>
    </source>
</evidence>
<dbReference type="Gene3D" id="1.10.357.10">
    <property type="entry name" value="Tetracycline Repressor, domain 2"/>
    <property type="match status" value="1"/>
</dbReference>
<name>A0A7W8KDM5_9DEIO</name>
<evidence type="ECO:0000256" key="2">
    <source>
        <dbReference type="ARBA" id="ARBA00023125"/>
    </source>
</evidence>
<dbReference type="GO" id="GO:0003700">
    <property type="term" value="F:DNA-binding transcription factor activity"/>
    <property type="evidence" value="ECO:0007669"/>
    <property type="project" value="TreeGrafter"/>
</dbReference>
<reference evidence="7" key="1">
    <citation type="journal article" date="2014" name="Int. J. Syst. Evol. Microbiol.">
        <title>Complete genome of a new Firmicutes species belonging to the dominant human colonic microbiota ('Ruminococcus bicirculans') reveals two chromosomes and a selective capacity to utilize plant glucans.</title>
        <authorList>
            <consortium name="NISC Comparative Sequencing Program"/>
            <person name="Wegmann U."/>
            <person name="Louis P."/>
            <person name="Goesmann A."/>
            <person name="Henrissat B."/>
            <person name="Duncan S.H."/>
            <person name="Flint H.J."/>
        </authorList>
    </citation>
    <scope>NUCLEOTIDE SEQUENCE</scope>
    <source>
        <strain evidence="7">CGMCC 1.18437</strain>
    </source>
</reference>
<protein>
    <submittedName>
        <fullName evidence="8">TetR/AcrR family fatty acid metabolism transcriptional regulator</fullName>
    </submittedName>
</protein>
<keyword evidence="10" id="KW-1185">Reference proteome</keyword>
<dbReference type="PROSITE" id="PS50977">
    <property type="entry name" value="HTH_TETR_2"/>
    <property type="match status" value="1"/>
</dbReference>
<feature type="region of interest" description="Disordered" evidence="5">
    <location>
        <begin position="1"/>
        <end position="22"/>
    </location>
</feature>
<dbReference type="AlphaFoldDB" id="A0A7W8KDM5"/>
<evidence type="ECO:0000313" key="10">
    <source>
        <dbReference type="Proteomes" id="UP000619376"/>
    </source>
</evidence>
<reference evidence="10" key="2">
    <citation type="journal article" date="2019" name="Int. J. Syst. Evol. Microbiol.">
        <title>The Global Catalogue of Microorganisms (GCM) 10K type strain sequencing project: providing services to taxonomists for standard genome sequencing and annotation.</title>
        <authorList>
            <consortium name="The Broad Institute Genomics Platform"/>
            <consortium name="The Broad Institute Genome Sequencing Center for Infectious Disease"/>
            <person name="Wu L."/>
            <person name="Ma J."/>
        </authorList>
    </citation>
    <scope>NUCLEOTIDE SEQUENCE [LARGE SCALE GENOMIC DNA]</scope>
    <source>
        <strain evidence="10">CGMCC 1.18437</strain>
    </source>
</reference>
<keyword evidence="1" id="KW-0805">Transcription regulation</keyword>
<dbReference type="Pfam" id="PF00440">
    <property type="entry name" value="TetR_N"/>
    <property type="match status" value="1"/>
</dbReference>
<organism evidence="8 9">
    <name type="scientific">Deinococcus metalli</name>
    <dbReference type="NCBI Taxonomy" id="1141878"/>
    <lineage>
        <taxon>Bacteria</taxon>
        <taxon>Thermotogati</taxon>
        <taxon>Deinococcota</taxon>
        <taxon>Deinococci</taxon>
        <taxon>Deinococcales</taxon>
        <taxon>Deinococcaceae</taxon>
        <taxon>Deinococcus</taxon>
    </lineage>
</organism>
<dbReference type="GO" id="GO:0000976">
    <property type="term" value="F:transcription cis-regulatory region binding"/>
    <property type="evidence" value="ECO:0007669"/>
    <property type="project" value="TreeGrafter"/>
</dbReference>
<proteinExistence type="predicted"/>
<feature type="compositionally biased region" description="Basic and acidic residues" evidence="5">
    <location>
        <begin position="1"/>
        <end position="12"/>
    </location>
</feature>
<reference evidence="7" key="4">
    <citation type="submission" date="2024-05" db="EMBL/GenBank/DDBJ databases">
        <authorList>
            <person name="Sun Q."/>
            <person name="Zhou Y."/>
        </authorList>
    </citation>
    <scope>NUCLEOTIDE SEQUENCE</scope>
    <source>
        <strain evidence="7">CGMCC 1.18437</strain>
    </source>
</reference>
<dbReference type="Proteomes" id="UP000619376">
    <property type="component" value="Unassembled WGS sequence"/>
</dbReference>
<evidence type="ECO:0000313" key="7">
    <source>
        <dbReference type="EMBL" id="GHF31472.1"/>
    </source>
</evidence>
<dbReference type="Proteomes" id="UP000539473">
    <property type="component" value="Unassembled WGS sequence"/>
</dbReference>
<gene>
    <name evidence="7" type="ORF">GCM10017781_04770</name>
    <name evidence="8" type="ORF">HNQ07_000565</name>
</gene>
<dbReference type="RefSeq" id="WP_184109361.1">
    <property type="nucleotide sequence ID" value="NZ_BNAJ01000001.1"/>
</dbReference>
<evidence type="ECO:0000256" key="3">
    <source>
        <dbReference type="ARBA" id="ARBA00023163"/>
    </source>
</evidence>
<dbReference type="PANTHER" id="PTHR30055">
    <property type="entry name" value="HTH-TYPE TRANSCRIPTIONAL REGULATOR RUTR"/>
    <property type="match status" value="1"/>
</dbReference>
<dbReference type="InterPro" id="IPR001647">
    <property type="entry name" value="HTH_TetR"/>
</dbReference>
<evidence type="ECO:0000256" key="5">
    <source>
        <dbReference type="SAM" id="MobiDB-lite"/>
    </source>
</evidence>
<dbReference type="InterPro" id="IPR023772">
    <property type="entry name" value="DNA-bd_HTH_TetR-type_CS"/>
</dbReference>
<keyword evidence="2 4" id="KW-0238">DNA-binding</keyword>
<dbReference type="EMBL" id="JACHFK010000001">
    <property type="protein sequence ID" value="MBB5375121.1"/>
    <property type="molecule type" value="Genomic_DNA"/>
</dbReference>